<keyword evidence="4" id="KW-1185">Reference proteome</keyword>
<feature type="compositionally biased region" description="Low complexity" evidence="1">
    <location>
        <begin position="56"/>
        <end position="67"/>
    </location>
</feature>
<feature type="region of interest" description="Disordered" evidence="1">
    <location>
        <begin position="39"/>
        <end position="67"/>
    </location>
</feature>
<dbReference type="EMBL" id="JASJQH010001886">
    <property type="protein sequence ID" value="KAK9760698.1"/>
    <property type="molecule type" value="Genomic_DNA"/>
</dbReference>
<evidence type="ECO:0000256" key="1">
    <source>
        <dbReference type="SAM" id="MobiDB-lite"/>
    </source>
</evidence>
<dbReference type="CDD" id="cd20557">
    <property type="entry name" value="CYCLIN_ScPCL1-like"/>
    <property type="match status" value="1"/>
</dbReference>
<dbReference type="Proteomes" id="UP001479436">
    <property type="component" value="Unassembled WGS sequence"/>
</dbReference>
<dbReference type="Pfam" id="PF00134">
    <property type="entry name" value="Cyclin_N"/>
    <property type="match status" value="1"/>
</dbReference>
<protein>
    <submittedName>
        <fullName evidence="3">PHO85 cyclin-1</fullName>
    </submittedName>
</protein>
<dbReference type="Gene3D" id="1.10.472.10">
    <property type="entry name" value="Cyclin-like"/>
    <property type="match status" value="1"/>
</dbReference>
<evidence type="ECO:0000313" key="4">
    <source>
        <dbReference type="Proteomes" id="UP001479436"/>
    </source>
</evidence>
<sequence>MQEAYSLRESNIAMLMKSPITEEMIAYVTDRAALVIKCNPPSDTDNRQLPSPPSTPTSSDIPLTTSSNRMATNKQIPSLELFIKELAAKSKVHTPSFLCTVIYLDRLRKRLPEFARGMECTCHRIFLATLIIASKYLNDASPKNSYWARYTSVFSLAEVNLMERQLLGLLDFNLRITIEELHQQLGGLWPKLSYSSTLSPALIPSPYNCGNKRRYSDDYAMKLPNYMQERYIVEPSLLTSRQPRNSLDANYGINFHPQVIQNQSSTRRLLYIDYSTSKPSRKRPLKNYDPNAYIGVALKRNRVVGHSSCDHPSIEPTSLNHNLVSLPSIEHLCHQPHSGHRSALIVHSLSRLTQSNIWERQFRR</sequence>
<gene>
    <name evidence="3" type="primary">PCL1_3</name>
    <name evidence="3" type="ORF">K7432_014999</name>
</gene>
<dbReference type="InterPro" id="IPR013922">
    <property type="entry name" value="Cyclin_PHO80-like"/>
</dbReference>
<dbReference type="InterPro" id="IPR036915">
    <property type="entry name" value="Cyclin-like_sf"/>
</dbReference>
<accession>A0ABR2WGS8</accession>
<name>A0ABR2WGS8_9FUNG</name>
<evidence type="ECO:0000259" key="2">
    <source>
        <dbReference type="Pfam" id="PF00134"/>
    </source>
</evidence>
<reference evidence="3 4" key="1">
    <citation type="submission" date="2023-04" db="EMBL/GenBank/DDBJ databases">
        <title>Genome of Basidiobolus ranarum AG-B5.</title>
        <authorList>
            <person name="Stajich J.E."/>
            <person name="Carter-House D."/>
            <person name="Gryganskyi A."/>
        </authorList>
    </citation>
    <scope>NUCLEOTIDE SEQUENCE [LARGE SCALE GENOMIC DNA]</scope>
    <source>
        <strain evidence="3 4">AG-B5</strain>
    </source>
</reference>
<dbReference type="PANTHER" id="PTHR15615">
    <property type="match status" value="1"/>
</dbReference>
<evidence type="ECO:0000313" key="3">
    <source>
        <dbReference type="EMBL" id="KAK9760698.1"/>
    </source>
</evidence>
<dbReference type="InterPro" id="IPR006671">
    <property type="entry name" value="Cyclin_N"/>
</dbReference>
<feature type="domain" description="Cyclin N-terminal" evidence="2">
    <location>
        <begin position="79"/>
        <end position="175"/>
    </location>
</feature>
<comment type="caution">
    <text evidence="3">The sequence shown here is derived from an EMBL/GenBank/DDBJ whole genome shotgun (WGS) entry which is preliminary data.</text>
</comment>
<dbReference type="SUPFAM" id="SSF47954">
    <property type="entry name" value="Cyclin-like"/>
    <property type="match status" value="1"/>
</dbReference>
<proteinExistence type="predicted"/>
<dbReference type="PANTHER" id="PTHR15615:SF10">
    <property type="entry name" value="PHO85 CYCLIN-2-RELATED"/>
    <property type="match status" value="1"/>
</dbReference>
<organism evidence="3 4">
    <name type="scientific">Basidiobolus ranarum</name>
    <dbReference type="NCBI Taxonomy" id="34480"/>
    <lineage>
        <taxon>Eukaryota</taxon>
        <taxon>Fungi</taxon>
        <taxon>Fungi incertae sedis</taxon>
        <taxon>Zoopagomycota</taxon>
        <taxon>Entomophthoromycotina</taxon>
        <taxon>Basidiobolomycetes</taxon>
        <taxon>Basidiobolales</taxon>
        <taxon>Basidiobolaceae</taxon>
        <taxon>Basidiobolus</taxon>
    </lineage>
</organism>